<dbReference type="InterPro" id="IPR012001">
    <property type="entry name" value="Thiamin_PyroP_enz_TPP-bd_dom"/>
</dbReference>
<dbReference type="GO" id="GO:0030976">
    <property type="term" value="F:thiamine pyrophosphate binding"/>
    <property type="evidence" value="ECO:0007669"/>
    <property type="project" value="InterPro"/>
</dbReference>
<dbReference type="InterPro" id="IPR029061">
    <property type="entry name" value="THDP-binding"/>
</dbReference>
<dbReference type="InterPro" id="IPR012000">
    <property type="entry name" value="Thiamin_PyroP_enz_cen_dom"/>
</dbReference>
<dbReference type="Gene3D" id="3.40.50.1220">
    <property type="entry name" value="TPP-binding domain"/>
    <property type="match status" value="1"/>
</dbReference>
<dbReference type="CDD" id="cd07035">
    <property type="entry name" value="TPP_PYR_POX_like"/>
    <property type="match status" value="1"/>
</dbReference>
<accession>A0A0F8Y1W9</accession>
<protein>
    <recommendedName>
        <fullName evidence="6">Thiamine pyrophosphate enzyme N-terminal TPP-binding domain-containing protein</fullName>
    </recommendedName>
</protein>
<dbReference type="PANTHER" id="PTHR18968:SF166">
    <property type="entry name" value="2-HYDROXYACYL-COA LYASE 2"/>
    <property type="match status" value="1"/>
</dbReference>
<sequence length="322" mass="34876">MDTINGSDLVAKALKKEGVAVVFTLSGAPSFGVYEALARDGIRIVDVRHEQAAVLMAQGYARSTGRPGVAWIVPGPGVFNAVTGVANCYYGSAPVVVLAGQNKIEDFELGAFHESNHKALMRPITKWCATVYEAQRVAEYISIAFREATSGMPGPAFVDFPQNILETEIDQERVILPDRYRTVVGPSGDPSLVSEALNRLAKAERPLIVYGSGILWSGADQALLRFVETANIPSVPTPSVRGSIPDDHPLSCFISRSYAMSQSDVILFIGARLNFILSYGRPPRFNQRAYTIQVDVAPEEIGRNRPIDLGIVGDAKSVLNQL</sequence>
<dbReference type="GO" id="GO:0005948">
    <property type="term" value="C:acetolactate synthase complex"/>
    <property type="evidence" value="ECO:0007669"/>
    <property type="project" value="TreeGrafter"/>
</dbReference>
<dbReference type="SUPFAM" id="SSF52467">
    <property type="entry name" value="DHS-like NAD/FAD-binding domain"/>
    <property type="match status" value="1"/>
</dbReference>
<name>A0A0F8Y1W9_9ZZZZ</name>
<dbReference type="GO" id="GO:0009097">
    <property type="term" value="P:isoleucine biosynthetic process"/>
    <property type="evidence" value="ECO:0007669"/>
    <property type="project" value="TreeGrafter"/>
</dbReference>
<evidence type="ECO:0000259" key="4">
    <source>
        <dbReference type="Pfam" id="PF02776"/>
    </source>
</evidence>
<dbReference type="GO" id="GO:0003984">
    <property type="term" value="F:acetolactate synthase activity"/>
    <property type="evidence" value="ECO:0007669"/>
    <property type="project" value="TreeGrafter"/>
</dbReference>
<feature type="non-terminal residue" evidence="5">
    <location>
        <position position="322"/>
    </location>
</feature>
<proteinExistence type="inferred from homology"/>
<feature type="domain" description="Thiamine pyrophosphate enzyme N-terminal TPP-binding" evidence="4">
    <location>
        <begin position="5"/>
        <end position="119"/>
    </location>
</feature>
<dbReference type="Gene3D" id="3.40.50.970">
    <property type="match status" value="1"/>
</dbReference>
<comment type="cofactor">
    <cofactor evidence="1">
        <name>thiamine diphosphate</name>
        <dbReference type="ChEBI" id="CHEBI:58937"/>
    </cofactor>
</comment>
<organism evidence="5">
    <name type="scientific">marine sediment metagenome</name>
    <dbReference type="NCBI Taxonomy" id="412755"/>
    <lineage>
        <taxon>unclassified sequences</taxon>
        <taxon>metagenomes</taxon>
        <taxon>ecological metagenomes</taxon>
    </lineage>
</organism>
<evidence type="ECO:0000313" key="5">
    <source>
        <dbReference type="EMBL" id="KKK67560.1"/>
    </source>
</evidence>
<dbReference type="AlphaFoldDB" id="A0A0F8Y1W9"/>
<comment type="caution">
    <text evidence="5">The sequence shown here is derived from an EMBL/GenBank/DDBJ whole genome shotgun (WGS) entry which is preliminary data.</text>
</comment>
<dbReference type="GO" id="GO:0000287">
    <property type="term" value="F:magnesium ion binding"/>
    <property type="evidence" value="ECO:0007669"/>
    <property type="project" value="InterPro"/>
</dbReference>
<feature type="domain" description="Thiamine pyrophosphate enzyme central" evidence="3">
    <location>
        <begin position="193"/>
        <end position="322"/>
    </location>
</feature>
<dbReference type="InterPro" id="IPR045229">
    <property type="entry name" value="TPP_enz"/>
</dbReference>
<dbReference type="Pfam" id="PF00205">
    <property type="entry name" value="TPP_enzyme_M"/>
    <property type="match status" value="1"/>
</dbReference>
<gene>
    <name evidence="5" type="ORF">LCGC14_2952850</name>
</gene>
<evidence type="ECO:0000256" key="1">
    <source>
        <dbReference type="ARBA" id="ARBA00001964"/>
    </source>
</evidence>
<dbReference type="PANTHER" id="PTHR18968">
    <property type="entry name" value="THIAMINE PYROPHOSPHATE ENZYMES"/>
    <property type="match status" value="1"/>
</dbReference>
<dbReference type="GO" id="GO:0009099">
    <property type="term" value="P:L-valine biosynthetic process"/>
    <property type="evidence" value="ECO:0007669"/>
    <property type="project" value="TreeGrafter"/>
</dbReference>
<evidence type="ECO:0000259" key="3">
    <source>
        <dbReference type="Pfam" id="PF00205"/>
    </source>
</evidence>
<dbReference type="SUPFAM" id="SSF52518">
    <property type="entry name" value="Thiamin diphosphate-binding fold (THDP-binding)"/>
    <property type="match status" value="1"/>
</dbReference>
<reference evidence="5" key="1">
    <citation type="journal article" date="2015" name="Nature">
        <title>Complex archaea that bridge the gap between prokaryotes and eukaryotes.</title>
        <authorList>
            <person name="Spang A."/>
            <person name="Saw J.H."/>
            <person name="Jorgensen S.L."/>
            <person name="Zaremba-Niedzwiedzka K."/>
            <person name="Martijn J."/>
            <person name="Lind A.E."/>
            <person name="van Eijk R."/>
            <person name="Schleper C."/>
            <person name="Guy L."/>
            <person name="Ettema T.J."/>
        </authorList>
    </citation>
    <scope>NUCLEOTIDE SEQUENCE</scope>
</reference>
<dbReference type="GO" id="GO:0050660">
    <property type="term" value="F:flavin adenine dinucleotide binding"/>
    <property type="evidence" value="ECO:0007669"/>
    <property type="project" value="TreeGrafter"/>
</dbReference>
<dbReference type="FunFam" id="3.40.50.970:FF:000007">
    <property type="entry name" value="Acetolactate synthase"/>
    <property type="match status" value="1"/>
</dbReference>
<dbReference type="Pfam" id="PF02776">
    <property type="entry name" value="TPP_enzyme_N"/>
    <property type="match status" value="1"/>
</dbReference>
<evidence type="ECO:0000256" key="2">
    <source>
        <dbReference type="ARBA" id="ARBA00007812"/>
    </source>
</evidence>
<evidence type="ECO:0008006" key="6">
    <source>
        <dbReference type="Google" id="ProtNLM"/>
    </source>
</evidence>
<comment type="similarity">
    <text evidence="2">Belongs to the TPP enzyme family.</text>
</comment>
<dbReference type="InterPro" id="IPR029035">
    <property type="entry name" value="DHS-like_NAD/FAD-binding_dom"/>
</dbReference>
<dbReference type="EMBL" id="LAZR01059552">
    <property type="protein sequence ID" value="KKK67560.1"/>
    <property type="molecule type" value="Genomic_DNA"/>
</dbReference>